<proteinExistence type="predicted"/>
<dbReference type="EMBL" id="QGNW01000163">
    <property type="protein sequence ID" value="RVW89492.1"/>
    <property type="molecule type" value="Genomic_DNA"/>
</dbReference>
<evidence type="ECO:0000313" key="2">
    <source>
        <dbReference type="Proteomes" id="UP000288805"/>
    </source>
</evidence>
<accession>A0A438HYI5</accession>
<evidence type="ECO:0000313" key="1">
    <source>
        <dbReference type="EMBL" id="RVW89492.1"/>
    </source>
</evidence>
<protein>
    <recommendedName>
        <fullName evidence="3">Transposase-associated domain-containing protein</fullName>
    </recommendedName>
</protein>
<sequence>MVEVAQDDCKANPKLFERLLEDAEKPLYPNCKNFTKLYALVKLYNLKGRYGWSNKSFSELLSLLGDMLPVNNELPLSMNELKDASSYPTCGASRWKVNIRGTKKSEGVPAKVMWYFPPIPQFKRTFQSSKITKDLIWHAQGGEFDGKMCHPSDSPSWKVIDHRWPDFAVEPRNLRLVISADGINPHSSLSSRYSCWLVVMITYNLPPWLCMKRKFMMLSLLISGPQQPVNDIDINLAPLIEDLKTLWELGVEAYDAYQREVFTLRDVLLWTTNDFPAYGNLSGCIVKGYFACPICGPETYSHRYLHVRHNLDVMHIEKNVCESIIEYLSNVDAVEVPSSTNVDHKVGVPIPGGHITEVDSNLLLQAHHYVLENTTIIQPYIEEHIKWLKLNNPHQSKRQKWLQEEHMRTFTHWLRKKVEVAIADKEPISKTLRWIAHGPTHYVSKYHGYVINGCYYNTKNRDEVRVTHNSRVSIVATIMQVSSAKDKNPVLGELCFYGIITEIWDLDYTMFRIPVFKCN</sequence>
<gene>
    <name evidence="1" type="ORF">CK203_043629</name>
</gene>
<dbReference type="Proteomes" id="UP000288805">
    <property type="component" value="Unassembled WGS sequence"/>
</dbReference>
<reference evidence="1 2" key="1">
    <citation type="journal article" date="2018" name="PLoS Genet.">
        <title>Population sequencing reveals clonal diversity and ancestral inbreeding in the grapevine cultivar Chardonnay.</title>
        <authorList>
            <person name="Roach M.J."/>
            <person name="Johnson D.L."/>
            <person name="Bohlmann J."/>
            <person name="van Vuuren H.J."/>
            <person name="Jones S.J."/>
            <person name="Pretorius I.S."/>
            <person name="Schmidt S.A."/>
            <person name="Borneman A.R."/>
        </authorList>
    </citation>
    <scope>NUCLEOTIDE SEQUENCE [LARGE SCALE GENOMIC DNA]</scope>
    <source>
        <strain evidence="2">cv. Chardonnay</strain>
        <tissue evidence="1">Leaf</tissue>
    </source>
</reference>
<comment type="caution">
    <text evidence="1">The sequence shown here is derived from an EMBL/GenBank/DDBJ whole genome shotgun (WGS) entry which is preliminary data.</text>
</comment>
<dbReference type="AlphaFoldDB" id="A0A438HYI5"/>
<dbReference type="InterPro" id="IPR004242">
    <property type="entry name" value="Transposase_21"/>
</dbReference>
<organism evidence="1 2">
    <name type="scientific">Vitis vinifera</name>
    <name type="common">Grape</name>
    <dbReference type="NCBI Taxonomy" id="29760"/>
    <lineage>
        <taxon>Eukaryota</taxon>
        <taxon>Viridiplantae</taxon>
        <taxon>Streptophyta</taxon>
        <taxon>Embryophyta</taxon>
        <taxon>Tracheophyta</taxon>
        <taxon>Spermatophyta</taxon>
        <taxon>Magnoliopsida</taxon>
        <taxon>eudicotyledons</taxon>
        <taxon>Gunneridae</taxon>
        <taxon>Pentapetalae</taxon>
        <taxon>rosids</taxon>
        <taxon>Vitales</taxon>
        <taxon>Vitaceae</taxon>
        <taxon>Viteae</taxon>
        <taxon>Vitis</taxon>
    </lineage>
</organism>
<dbReference type="Pfam" id="PF02992">
    <property type="entry name" value="Transposase_21"/>
    <property type="match status" value="1"/>
</dbReference>
<dbReference type="PANTHER" id="PTHR10775">
    <property type="entry name" value="OS08G0208400 PROTEIN"/>
    <property type="match status" value="1"/>
</dbReference>
<dbReference type="PANTHER" id="PTHR10775:SF180">
    <property type="entry name" value="TRANSPOSON, EN_SPM-LIKE, TRANSPOSASE-ASSOCIATED DOMAIN PROTEIN-RELATED"/>
    <property type="match status" value="1"/>
</dbReference>
<evidence type="ECO:0008006" key="3">
    <source>
        <dbReference type="Google" id="ProtNLM"/>
    </source>
</evidence>
<name>A0A438HYI5_VITVI</name>